<reference evidence="15 16" key="1">
    <citation type="journal article" date="2020" name="Microorganisms">
        <title>Reliable Identification of Environmental Pseudomonas Isolates Using the rpoD Gene.</title>
        <authorList>
            <consortium name="The Broad Institute Genome Sequencing Platform"/>
            <person name="Girard L."/>
            <person name="Lood C."/>
            <person name="Rokni-Zadeh H."/>
            <person name="van Noort V."/>
            <person name="Lavigne R."/>
            <person name="De Mot R."/>
        </authorList>
    </citation>
    <scope>NUCLEOTIDE SEQUENCE [LARGE SCALE GENOMIC DNA]</scope>
    <source>
        <strain evidence="15 16">RW8P3</strain>
    </source>
</reference>
<keyword evidence="6" id="KW-0949">S-adenosyl-L-methionine</keyword>
<evidence type="ECO:0000313" key="16">
    <source>
        <dbReference type="Proteomes" id="UP000634530"/>
    </source>
</evidence>
<comment type="pathway">
    <text evidence="11">Porphyrin-containing compound metabolism; siroheme biosynthesis; precorrin-2 from uroporphyrinogen III: step 1/1.</text>
</comment>
<dbReference type="AlphaFoldDB" id="A0A9E6TQ30"/>
<feature type="domain" description="Tetrapyrrole methylase" evidence="14">
    <location>
        <begin position="20"/>
        <end position="230"/>
    </location>
</feature>
<dbReference type="SUPFAM" id="SSF53790">
    <property type="entry name" value="Tetrapyrrole methylase"/>
    <property type="match status" value="1"/>
</dbReference>
<dbReference type="InterPro" id="IPR014777">
    <property type="entry name" value="4pyrrole_Mease_sub1"/>
</dbReference>
<keyword evidence="7" id="KW-0560">Oxidoreductase</keyword>
<organism evidence="15 16">
    <name type="scientific">Pseudomonas vanderleydeniana</name>
    <dbReference type="NCBI Taxonomy" id="2745495"/>
    <lineage>
        <taxon>Bacteria</taxon>
        <taxon>Pseudomonadati</taxon>
        <taxon>Pseudomonadota</taxon>
        <taxon>Gammaproteobacteria</taxon>
        <taxon>Pseudomonadales</taxon>
        <taxon>Pseudomonadaceae</taxon>
        <taxon>Pseudomonas</taxon>
    </lineage>
</organism>
<dbReference type="InterPro" id="IPR014776">
    <property type="entry name" value="4pyrrole_Mease_sub2"/>
</dbReference>
<dbReference type="FunFam" id="3.30.950.10:FF:000001">
    <property type="entry name" value="Siroheme synthase"/>
    <property type="match status" value="1"/>
</dbReference>
<dbReference type="Gene3D" id="3.30.950.10">
    <property type="entry name" value="Methyltransferase, Cobalt-precorrin-4 Transmethylase, Domain 2"/>
    <property type="match status" value="1"/>
</dbReference>
<dbReference type="GO" id="GO:0009236">
    <property type="term" value="P:cobalamin biosynthetic process"/>
    <property type="evidence" value="ECO:0007669"/>
    <property type="project" value="UniProtKB-KW"/>
</dbReference>
<evidence type="ECO:0000256" key="2">
    <source>
        <dbReference type="ARBA" id="ARBA00012162"/>
    </source>
</evidence>
<keyword evidence="9" id="KW-0627">Porphyrin biosynthesis</keyword>
<evidence type="ECO:0000259" key="14">
    <source>
        <dbReference type="Pfam" id="PF00590"/>
    </source>
</evidence>
<dbReference type="InterPro" id="IPR050161">
    <property type="entry name" value="Siro_Cobalamin_biosynth"/>
</dbReference>
<evidence type="ECO:0000313" key="15">
    <source>
        <dbReference type="EMBL" id="QXI26066.1"/>
    </source>
</evidence>
<dbReference type="CDD" id="cd11642">
    <property type="entry name" value="SUMT"/>
    <property type="match status" value="1"/>
</dbReference>
<dbReference type="Pfam" id="PF00590">
    <property type="entry name" value="TP_methylase"/>
    <property type="match status" value="1"/>
</dbReference>
<dbReference type="PANTHER" id="PTHR45790:SF1">
    <property type="entry name" value="SIROHEME SYNTHASE"/>
    <property type="match status" value="1"/>
</dbReference>
<dbReference type="GO" id="GO:0004851">
    <property type="term" value="F:uroporphyrin-III C-methyltransferase activity"/>
    <property type="evidence" value="ECO:0007669"/>
    <property type="project" value="UniProtKB-EC"/>
</dbReference>
<dbReference type="InterPro" id="IPR003043">
    <property type="entry name" value="Uropor_MeTrfase_CS"/>
</dbReference>
<keyword evidence="3" id="KW-0169">Cobalamin biosynthesis</keyword>
<evidence type="ECO:0000256" key="3">
    <source>
        <dbReference type="ARBA" id="ARBA00022573"/>
    </source>
</evidence>
<dbReference type="NCBIfam" id="TIGR01469">
    <property type="entry name" value="cobA_cysG_Cterm"/>
    <property type="match status" value="1"/>
</dbReference>
<keyword evidence="16" id="KW-1185">Reference proteome</keyword>
<dbReference type="PROSITE" id="PS00839">
    <property type="entry name" value="SUMT_1"/>
    <property type="match status" value="1"/>
</dbReference>
<proteinExistence type="inferred from homology"/>
<accession>A0A9E6TQ30</accession>
<evidence type="ECO:0000256" key="1">
    <source>
        <dbReference type="ARBA" id="ARBA00005879"/>
    </source>
</evidence>
<name>A0A9E6TQ30_9PSED</name>
<keyword evidence="10" id="KW-0511">Multifunctional enzyme</keyword>
<gene>
    <name evidence="15" type="primary">cobA</name>
    <name evidence="15" type="ORF">HU752_019080</name>
</gene>
<evidence type="ECO:0000256" key="10">
    <source>
        <dbReference type="ARBA" id="ARBA00023268"/>
    </source>
</evidence>
<dbReference type="InterPro" id="IPR006366">
    <property type="entry name" value="CobA/CysG_C"/>
</dbReference>
<dbReference type="NCBIfam" id="NF004790">
    <property type="entry name" value="PRK06136.1"/>
    <property type="match status" value="1"/>
</dbReference>
<dbReference type="GO" id="GO:0016829">
    <property type="term" value="F:lyase activity"/>
    <property type="evidence" value="ECO:0007669"/>
    <property type="project" value="UniProtKB-KW"/>
</dbReference>
<dbReference type="InterPro" id="IPR000878">
    <property type="entry name" value="4pyrrol_Mease"/>
</dbReference>
<dbReference type="KEGG" id="pvw:HU752_019080"/>
<dbReference type="Proteomes" id="UP000634530">
    <property type="component" value="Chromosome"/>
</dbReference>
<evidence type="ECO:0000256" key="11">
    <source>
        <dbReference type="ARBA" id="ARBA00025705"/>
    </source>
</evidence>
<dbReference type="InterPro" id="IPR035996">
    <property type="entry name" value="4pyrrol_Methylase_sf"/>
</dbReference>
<dbReference type="PROSITE" id="PS00840">
    <property type="entry name" value="SUMT_2"/>
    <property type="match status" value="1"/>
</dbReference>
<keyword evidence="8" id="KW-0456">Lyase</keyword>
<dbReference type="EC" id="2.1.1.107" evidence="2"/>
<evidence type="ECO:0000256" key="4">
    <source>
        <dbReference type="ARBA" id="ARBA00022603"/>
    </source>
</evidence>
<evidence type="ECO:0000256" key="7">
    <source>
        <dbReference type="ARBA" id="ARBA00023002"/>
    </source>
</evidence>
<evidence type="ECO:0000256" key="6">
    <source>
        <dbReference type="ARBA" id="ARBA00022691"/>
    </source>
</evidence>
<dbReference type="FunFam" id="3.40.1010.10:FF:000001">
    <property type="entry name" value="Siroheme synthase"/>
    <property type="match status" value="1"/>
</dbReference>
<dbReference type="Gene3D" id="3.40.1010.10">
    <property type="entry name" value="Cobalt-precorrin-4 Transmethylase, Domain 1"/>
    <property type="match status" value="1"/>
</dbReference>
<comment type="pathway">
    <text evidence="12">Cofactor biosynthesis; adenosylcobalamin biosynthesis; precorrin-2 from uroporphyrinogen III: step 1/1.</text>
</comment>
<dbReference type="RefSeq" id="WP_186679392.1">
    <property type="nucleotide sequence ID" value="NZ_CP077093.1"/>
</dbReference>
<evidence type="ECO:0000256" key="12">
    <source>
        <dbReference type="ARBA" id="ARBA00060548"/>
    </source>
</evidence>
<dbReference type="PANTHER" id="PTHR45790">
    <property type="entry name" value="SIROHEME SYNTHASE-RELATED"/>
    <property type="match status" value="1"/>
</dbReference>
<keyword evidence="5 13" id="KW-0808">Transferase</keyword>
<comment type="similarity">
    <text evidence="1 13">Belongs to the precorrin methyltransferase family.</text>
</comment>
<sequence>MPAPITLPPTLESSLRPGEVALVGAGPGDPSLLTLRAWSLLQQADAVVYDRLVSHALLGLIPLTCARHYVGKANGCHSLPQEQINALLAELASQGQRVVRLKGGDPFIFGRGAEELDYLLQRGIACQVVPGITAASGCSAYAGIALTHRDLANSCRFITGHLQKDSALSLPWSSLADGSQTLVFYMGLSNLDVIAQRLIEAGLPAQTPAALISNGTLPDQQVVRGSLHQLPELARDCPPGIPTLTVIGQVVDLFEGRRLEYPARVHPRQAWQNHP</sequence>
<evidence type="ECO:0000256" key="8">
    <source>
        <dbReference type="ARBA" id="ARBA00023239"/>
    </source>
</evidence>
<dbReference type="GO" id="GO:0019354">
    <property type="term" value="P:siroheme biosynthetic process"/>
    <property type="evidence" value="ECO:0007669"/>
    <property type="project" value="InterPro"/>
</dbReference>
<reference evidence="15 16" key="2">
    <citation type="journal article" date="2021" name="Microorganisms">
        <title>The Ever-Expanding Pseudomonas Genus: Description of 43 New Species and Partition of the Pseudomonas putida Group.</title>
        <authorList>
            <person name="Girard L."/>
            <person name="Lood C."/>
            <person name="Hofte M."/>
            <person name="Vandamme P."/>
            <person name="Rokni-Zadeh H."/>
            <person name="van Noort V."/>
            <person name="Lavigne R."/>
            <person name="De Mot R."/>
        </authorList>
    </citation>
    <scope>NUCLEOTIDE SEQUENCE [LARGE SCALE GENOMIC DNA]</scope>
    <source>
        <strain evidence="15 16">RW8P3</strain>
    </source>
</reference>
<dbReference type="GO" id="GO:0032259">
    <property type="term" value="P:methylation"/>
    <property type="evidence" value="ECO:0007669"/>
    <property type="project" value="UniProtKB-KW"/>
</dbReference>
<dbReference type="GO" id="GO:0016491">
    <property type="term" value="F:oxidoreductase activity"/>
    <property type="evidence" value="ECO:0007669"/>
    <property type="project" value="UniProtKB-KW"/>
</dbReference>
<dbReference type="EMBL" id="CP077093">
    <property type="protein sequence ID" value="QXI26066.1"/>
    <property type="molecule type" value="Genomic_DNA"/>
</dbReference>
<evidence type="ECO:0000256" key="5">
    <source>
        <dbReference type="ARBA" id="ARBA00022679"/>
    </source>
</evidence>
<protein>
    <recommendedName>
        <fullName evidence="2">uroporphyrinogen-III C-methyltransferase</fullName>
        <ecNumber evidence="2">2.1.1.107</ecNumber>
    </recommendedName>
</protein>
<evidence type="ECO:0000256" key="13">
    <source>
        <dbReference type="RuleBase" id="RU003960"/>
    </source>
</evidence>
<evidence type="ECO:0000256" key="9">
    <source>
        <dbReference type="ARBA" id="ARBA00023244"/>
    </source>
</evidence>
<keyword evidence="4 13" id="KW-0489">Methyltransferase</keyword>